<feature type="transmembrane region" description="Helical" evidence="2">
    <location>
        <begin position="78"/>
        <end position="96"/>
    </location>
</feature>
<dbReference type="EMBL" id="LC623933">
    <property type="protein sequence ID" value="BCU04742.1"/>
    <property type="molecule type" value="Genomic_DNA"/>
</dbReference>
<accession>A0A811BRD3</accession>
<feature type="transmembrane region" description="Helical" evidence="2">
    <location>
        <begin position="33"/>
        <end position="66"/>
    </location>
</feature>
<organism evidence="3">
    <name type="scientific">Klebsiella pneumoniae</name>
    <dbReference type="NCBI Taxonomy" id="573"/>
    <lineage>
        <taxon>Bacteria</taxon>
        <taxon>Pseudomonadati</taxon>
        <taxon>Pseudomonadota</taxon>
        <taxon>Gammaproteobacteria</taxon>
        <taxon>Enterobacterales</taxon>
        <taxon>Enterobacteriaceae</taxon>
        <taxon>Klebsiella/Raoultella group</taxon>
        <taxon>Klebsiella</taxon>
        <taxon>Klebsiella pneumoniae complex</taxon>
    </lineage>
</organism>
<name>A0A811BRD3_KLEPN</name>
<reference evidence="3" key="1">
    <citation type="submission" date="2021-04" db="EMBL/GenBank/DDBJ databases">
        <title>Detection of Klebsiella pneumoniae co-producing GES-24 and VEB-1 from hospital sewage.</title>
        <authorList>
            <person name="Hayashi W."/>
            <person name="Soga E."/>
            <person name="Iimura M."/>
            <person name="Yoshida S."/>
            <person name="Izumi K."/>
            <person name="Nagano Y."/>
            <person name="Nagano N."/>
        </authorList>
    </citation>
    <scope>NUCLEOTIDE SEQUENCE</scope>
    <source>
        <strain evidence="3">MS2H5</strain>
        <plasmid evidence="3">pmS2H5-GES24_1</plasmid>
    </source>
</reference>
<evidence type="ECO:0000256" key="1">
    <source>
        <dbReference type="SAM" id="MobiDB-lite"/>
    </source>
</evidence>
<feature type="region of interest" description="Disordered" evidence="1">
    <location>
        <begin position="1"/>
        <end position="25"/>
    </location>
</feature>
<keyword evidence="3" id="KW-0614">Plasmid</keyword>
<evidence type="ECO:0000256" key="2">
    <source>
        <dbReference type="SAM" id="Phobius"/>
    </source>
</evidence>
<evidence type="ECO:0000313" key="3">
    <source>
        <dbReference type="EMBL" id="BCU04742.1"/>
    </source>
</evidence>
<keyword evidence="2" id="KW-1133">Transmembrane helix</keyword>
<keyword evidence="2" id="KW-0472">Membrane</keyword>
<protein>
    <submittedName>
        <fullName evidence="3">Uncharacterized protein</fullName>
    </submittedName>
</protein>
<dbReference type="AlphaFoldDB" id="A0A811BRD3"/>
<geneLocation type="plasmid" evidence="3">
    <name>pmS2H5-GES24_1</name>
</geneLocation>
<keyword evidence="2" id="KW-0812">Transmembrane</keyword>
<sequence length="118" mass="13219">MPASRSPESGRKWTSPGRPGRKKTMTQLNKSGHLAWCGLIALALARQFSGLPALLFVILAITVFFAGERRLIQIGFQLHLHITLGFALIFIVHPRLPGNRMAVDRYIPQRFQTTIKQA</sequence>
<proteinExistence type="predicted"/>